<organism evidence="2 3">
    <name type="scientific">Albula glossodonta</name>
    <name type="common">roundjaw bonefish</name>
    <dbReference type="NCBI Taxonomy" id="121402"/>
    <lineage>
        <taxon>Eukaryota</taxon>
        <taxon>Metazoa</taxon>
        <taxon>Chordata</taxon>
        <taxon>Craniata</taxon>
        <taxon>Vertebrata</taxon>
        <taxon>Euteleostomi</taxon>
        <taxon>Actinopterygii</taxon>
        <taxon>Neopterygii</taxon>
        <taxon>Teleostei</taxon>
        <taxon>Albuliformes</taxon>
        <taxon>Albulidae</taxon>
        <taxon>Albula</taxon>
    </lineage>
</organism>
<evidence type="ECO:0000313" key="2">
    <source>
        <dbReference type="EMBL" id="KAG9335359.1"/>
    </source>
</evidence>
<reference evidence="2" key="1">
    <citation type="thesis" date="2021" institute="BYU ScholarsArchive" country="Provo, UT, USA">
        <title>Applications of and Algorithms for Genome Assembly and Genomic Analyses with an Emphasis on Marine Teleosts.</title>
        <authorList>
            <person name="Pickett B.D."/>
        </authorList>
    </citation>
    <scope>NUCLEOTIDE SEQUENCE</scope>
    <source>
        <strain evidence="2">HI-2016</strain>
    </source>
</reference>
<gene>
    <name evidence="2" type="ORF">JZ751_005281</name>
</gene>
<proteinExistence type="predicted"/>
<dbReference type="AlphaFoldDB" id="A0A8T2N4K7"/>
<accession>A0A8T2N4K7</accession>
<sequence length="181" mass="20116">MTPTTPTYAPPSPRIPAARAPPPILVILTKVRNCVVNLCLCNYRAASSLFKLVLRRVTGTPLDCTPPPPLPHIPGACRPNFRTFRTATTFSSIAAPAYFTPGARGAAEYVTREKERESECVHLILEPGDVTFIILIKERRKGESRSQRSGAEDRRGRTHVHSQYLHVPPGERTSLHWLCSH</sequence>
<dbReference type="EMBL" id="JAFBMS010000121">
    <property type="protein sequence ID" value="KAG9335359.1"/>
    <property type="molecule type" value="Genomic_DNA"/>
</dbReference>
<evidence type="ECO:0000256" key="1">
    <source>
        <dbReference type="SAM" id="MobiDB-lite"/>
    </source>
</evidence>
<name>A0A8T2N4K7_9TELE</name>
<feature type="region of interest" description="Disordered" evidence="1">
    <location>
        <begin position="143"/>
        <end position="165"/>
    </location>
</feature>
<keyword evidence="3" id="KW-1185">Reference proteome</keyword>
<comment type="caution">
    <text evidence="2">The sequence shown here is derived from an EMBL/GenBank/DDBJ whole genome shotgun (WGS) entry which is preliminary data.</text>
</comment>
<protein>
    <submittedName>
        <fullName evidence="2">Uncharacterized protein</fullName>
    </submittedName>
</protein>
<evidence type="ECO:0000313" key="3">
    <source>
        <dbReference type="Proteomes" id="UP000824540"/>
    </source>
</evidence>
<feature type="compositionally biased region" description="Basic and acidic residues" evidence="1">
    <location>
        <begin position="143"/>
        <end position="155"/>
    </location>
</feature>
<dbReference type="Proteomes" id="UP000824540">
    <property type="component" value="Unassembled WGS sequence"/>
</dbReference>